<organism evidence="1 2">
    <name type="scientific">Gilliamella intestini</name>
    <dbReference type="NCBI Taxonomy" id="1798183"/>
    <lineage>
        <taxon>Bacteria</taxon>
        <taxon>Pseudomonadati</taxon>
        <taxon>Pseudomonadota</taxon>
        <taxon>Gammaproteobacteria</taxon>
        <taxon>Orbales</taxon>
        <taxon>Orbaceae</taxon>
        <taxon>Gilliamella</taxon>
    </lineage>
</organism>
<proteinExistence type="predicted"/>
<dbReference type="EMBL" id="FMBA01000017">
    <property type="protein sequence ID" value="SCC01671.1"/>
    <property type="molecule type" value="Genomic_DNA"/>
</dbReference>
<reference evidence="2" key="1">
    <citation type="submission" date="2016-08" db="EMBL/GenBank/DDBJ databases">
        <authorList>
            <person name="Varghese N."/>
            <person name="Submissions Spin"/>
        </authorList>
    </citation>
    <scope>NUCLEOTIDE SEQUENCE [LARGE SCALE GENOMIC DNA]</scope>
    <source>
        <strain evidence="2">R-53144</strain>
    </source>
</reference>
<gene>
    <name evidence="1" type="ORF">GA0061080_10177</name>
</gene>
<accession>A0A1C4B448</accession>
<dbReference type="Proteomes" id="UP000199698">
    <property type="component" value="Unassembled WGS sequence"/>
</dbReference>
<dbReference type="STRING" id="1798183.GA0061080_10177"/>
<evidence type="ECO:0000313" key="2">
    <source>
        <dbReference type="Proteomes" id="UP000199698"/>
    </source>
</evidence>
<protein>
    <submittedName>
        <fullName evidence="1">Uncharacterized protein</fullName>
    </submittedName>
</protein>
<sequence length="110" mass="13234">MKLFLYDIETDEEIEPEEYALDEVLDEFYYLSEEEDSFLGIIDDEDRCIQFLFVSDNKWLADIPRVAENYSLQKYADYDECVDMIKKVYELKEIVQFSGMKKVELRKIND</sequence>
<dbReference type="OrthoDB" id="5770019at2"/>
<dbReference type="AlphaFoldDB" id="A0A1C4B448"/>
<dbReference type="RefSeq" id="WP_091122572.1">
    <property type="nucleotide sequence ID" value="NZ_FMBA01000017.1"/>
</dbReference>
<evidence type="ECO:0000313" key="1">
    <source>
        <dbReference type="EMBL" id="SCC01671.1"/>
    </source>
</evidence>
<keyword evidence="2" id="KW-1185">Reference proteome</keyword>
<name>A0A1C4B448_9GAMM</name>